<dbReference type="STRING" id="7574.A0A1S3J7M9"/>
<keyword evidence="2 4" id="KW-0496">Mitochondrion</keyword>
<dbReference type="Gene3D" id="1.10.150.250">
    <property type="entry name" value="Flavinator of succinate dehydrogenase"/>
    <property type="match status" value="1"/>
</dbReference>
<dbReference type="RefSeq" id="XP_013406313.1">
    <property type="nucleotide sequence ID" value="XM_013550859.1"/>
</dbReference>
<dbReference type="AlphaFoldDB" id="A0A1S3J7M9"/>
<evidence type="ECO:0000313" key="7">
    <source>
        <dbReference type="RefSeq" id="XP_013406306.1"/>
    </source>
</evidence>
<dbReference type="FunFam" id="1.10.150.250:FF:000002">
    <property type="entry name" value="Succinate dehydrogenase assembly factor 2, mitochondrial"/>
    <property type="match status" value="1"/>
</dbReference>
<protein>
    <recommendedName>
        <fullName evidence="4">Succinate dehydrogenase assembly factor 2, mitochondrial</fullName>
        <shortName evidence="4">SDH assembly factor 2</shortName>
        <shortName evidence="4">SDHAF2</shortName>
    </recommendedName>
</protein>
<evidence type="ECO:0000256" key="1">
    <source>
        <dbReference type="ARBA" id="ARBA00004305"/>
    </source>
</evidence>
<comment type="function">
    <text evidence="4">Plays an essential role in the assembly of succinate dehydrogenase (SDH), an enzyme complex (also referred to as respiratory complex II) that is a component of both the tricarboxylic acid (TCA) cycle and the mitochondrial electron transport chain, and which couples the oxidation of succinate to fumarate with the reduction of ubiquinone (coenzyme Q) to ubiquinol. Required for flavinylation (covalent attachment of FAD) of the flavoprotein subunit of the SDH catalytic dimer.</text>
</comment>
<comment type="similarity">
    <text evidence="4">Belongs to the SDHAF2 family.</text>
</comment>
<dbReference type="RefSeq" id="XP_013400575.1">
    <property type="nucleotide sequence ID" value="XM_013545121.2"/>
</dbReference>
<evidence type="ECO:0000256" key="4">
    <source>
        <dbReference type="HAMAP-Rule" id="MF_03057"/>
    </source>
</evidence>
<evidence type="ECO:0000313" key="6">
    <source>
        <dbReference type="RefSeq" id="XP_013400575.1"/>
    </source>
</evidence>
<dbReference type="GeneID" id="106170854"/>
<dbReference type="KEGG" id="lak:106166528"/>
<name>A0A1S3J7M9_LINAN</name>
<keyword evidence="3 4" id="KW-0143">Chaperone</keyword>
<dbReference type="GeneID" id="106166528"/>
<proteinExistence type="inferred from homology"/>
<dbReference type="Proteomes" id="UP000085678">
    <property type="component" value="Unplaced"/>
</dbReference>
<dbReference type="GO" id="GO:0005759">
    <property type="term" value="C:mitochondrial matrix"/>
    <property type="evidence" value="ECO:0007669"/>
    <property type="project" value="UniProtKB-SubCell"/>
</dbReference>
<dbReference type="InterPro" id="IPR036714">
    <property type="entry name" value="SDH_sf"/>
</dbReference>
<keyword evidence="5" id="KW-1185">Reference proteome</keyword>
<dbReference type="GO" id="GO:0034553">
    <property type="term" value="P:mitochondrial respiratory chain complex II assembly"/>
    <property type="evidence" value="ECO:0007669"/>
    <property type="project" value="TreeGrafter"/>
</dbReference>
<evidence type="ECO:0000313" key="8">
    <source>
        <dbReference type="RefSeq" id="XP_013406313.1"/>
    </source>
</evidence>
<dbReference type="InterPro" id="IPR028882">
    <property type="entry name" value="SDHAF2"/>
</dbReference>
<accession>A0A1S3J7M9</accession>
<dbReference type="InterPro" id="IPR005631">
    <property type="entry name" value="SDH"/>
</dbReference>
<dbReference type="KEGG" id="lak:106170854"/>
<dbReference type="RefSeq" id="XP_013406306.1">
    <property type="nucleotide sequence ID" value="XM_013550852.2"/>
</dbReference>
<dbReference type="GO" id="GO:0006121">
    <property type="term" value="P:mitochondrial electron transport, succinate to ubiquinone"/>
    <property type="evidence" value="ECO:0007669"/>
    <property type="project" value="UniProtKB-UniRule"/>
</dbReference>
<dbReference type="SUPFAM" id="SSF109910">
    <property type="entry name" value="YgfY-like"/>
    <property type="match status" value="1"/>
</dbReference>
<comment type="subunit">
    <text evidence="4">Interacts with the flavoprotein subunit within the SDH catalytic dimer.</text>
</comment>
<dbReference type="HAMAP" id="MF_03057">
    <property type="entry name" value="SDHAF2"/>
    <property type="match status" value="1"/>
</dbReference>
<evidence type="ECO:0000256" key="2">
    <source>
        <dbReference type="ARBA" id="ARBA00023128"/>
    </source>
</evidence>
<comment type="subcellular location">
    <subcellularLocation>
        <location evidence="1 4">Mitochondrion matrix</location>
    </subcellularLocation>
</comment>
<gene>
    <name evidence="7 8" type="primary">LOC106170854</name>
    <name evidence="6" type="synonym">LOC106166528</name>
</gene>
<reference evidence="6 7" key="1">
    <citation type="submission" date="2025-04" db="UniProtKB">
        <authorList>
            <consortium name="RefSeq"/>
        </authorList>
    </citation>
    <scope>IDENTIFICATION</scope>
    <source>
        <tissue evidence="6 7">Gonads</tissue>
    </source>
</reference>
<evidence type="ECO:0000256" key="3">
    <source>
        <dbReference type="ARBA" id="ARBA00023186"/>
    </source>
</evidence>
<dbReference type="PANTHER" id="PTHR12469:SF2">
    <property type="entry name" value="SUCCINATE DEHYDROGENASE ASSEMBLY FACTOR 2, MITOCHONDRIAL"/>
    <property type="match status" value="1"/>
</dbReference>
<dbReference type="Pfam" id="PF03937">
    <property type="entry name" value="Sdh5"/>
    <property type="match status" value="1"/>
</dbReference>
<dbReference type="GO" id="GO:0006099">
    <property type="term" value="P:tricarboxylic acid cycle"/>
    <property type="evidence" value="ECO:0007669"/>
    <property type="project" value="TreeGrafter"/>
</dbReference>
<dbReference type="PANTHER" id="PTHR12469">
    <property type="entry name" value="PROTEIN EMI5 HOMOLOG, MITOCHONDRIAL"/>
    <property type="match status" value="1"/>
</dbReference>
<evidence type="ECO:0000313" key="5">
    <source>
        <dbReference type="Proteomes" id="UP000085678"/>
    </source>
</evidence>
<dbReference type="OMA" id="YGKPQNP"/>
<organism evidence="5 8">
    <name type="scientific">Lingula anatina</name>
    <name type="common">Brachiopod</name>
    <name type="synonym">Lingula unguis</name>
    <dbReference type="NCBI Taxonomy" id="7574"/>
    <lineage>
        <taxon>Eukaryota</taxon>
        <taxon>Metazoa</taxon>
        <taxon>Spiralia</taxon>
        <taxon>Lophotrochozoa</taxon>
        <taxon>Brachiopoda</taxon>
        <taxon>Linguliformea</taxon>
        <taxon>Lingulata</taxon>
        <taxon>Lingulida</taxon>
        <taxon>Linguloidea</taxon>
        <taxon>Lingulidae</taxon>
        <taxon>Lingula</taxon>
    </lineage>
</organism>
<dbReference type="OrthoDB" id="284292at2759"/>
<sequence>MAKRMCSAVWAGFLRCKTAKPTFSNIRLMSSESDQPNIIHPMMEIPPIPPYPEKLNEPVEERRARLLYQSRKRGMSENGLLLSTFASKYLNGFDERQLKMYDHLINQPDNDWDIYYWITGVEPTPPEYENEIMDLLKEHTKNDNREERLRQPDLP</sequence>